<feature type="non-terminal residue" evidence="1">
    <location>
        <position position="257"/>
    </location>
</feature>
<dbReference type="EMBL" id="HBGS01057465">
    <property type="protein sequence ID" value="CAD9481537.1"/>
    <property type="molecule type" value="Transcribed_RNA"/>
</dbReference>
<protein>
    <recommendedName>
        <fullName evidence="2">Fe2OG dioxygenase domain-containing protein</fullName>
    </recommendedName>
</protein>
<evidence type="ECO:0000313" key="1">
    <source>
        <dbReference type="EMBL" id="CAD9481537.1"/>
    </source>
</evidence>
<name>A0A7S2H644_9STRA</name>
<evidence type="ECO:0008006" key="2">
    <source>
        <dbReference type="Google" id="ProtNLM"/>
    </source>
</evidence>
<dbReference type="AlphaFoldDB" id="A0A7S2H644"/>
<accession>A0A7S2H644</accession>
<proteinExistence type="predicted"/>
<organism evidence="1">
    <name type="scientific">Octactis speculum</name>
    <dbReference type="NCBI Taxonomy" id="3111310"/>
    <lineage>
        <taxon>Eukaryota</taxon>
        <taxon>Sar</taxon>
        <taxon>Stramenopiles</taxon>
        <taxon>Ochrophyta</taxon>
        <taxon>Dictyochophyceae</taxon>
        <taxon>Dictyochales</taxon>
        <taxon>Dictyochaceae</taxon>
        <taxon>Octactis</taxon>
    </lineage>
</organism>
<reference evidence="1" key="1">
    <citation type="submission" date="2021-01" db="EMBL/GenBank/DDBJ databases">
        <authorList>
            <person name="Corre E."/>
            <person name="Pelletier E."/>
            <person name="Niang G."/>
            <person name="Scheremetjew M."/>
            <person name="Finn R."/>
            <person name="Kale V."/>
            <person name="Holt S."/>
            <person name="Cochrane G."/>
            <person name="Meng A."/>
            <person name="Brown T."/>
            <person name="Cohen L."/>
        </authorList>
    </citation>
    <scope>NUCLEOTIDE SEQUENCE</scope>
    <source>
        <strain evidence="1">CCMP1381</strain>
    </source>
</reference>
<sequence length="257" mass="29224">MTGVTSYTIRDRASALVVGQSCAVNDVMSRSETTEDGGGSDLSMQCSTKEELFFAHLYQNSLLHRYAMNSVQPNIVRSYSSEGYLKLPLPQTTYEWLQEWYLQNEELEEQESNAGAVGTQHEVPWFVRHVPGDLKDRLALEVRPMLAEWSGFTEEELELTSCYGIRRYVNGSKLRMHVDTVQTHAVSVIINVAQENMEEDWVLEIKTHDGTYSYVTMTPGDVVLYESAKCLHGRPDPLKGDSYANIFLHFKPGLDKW</sequence>
<gene>
    <name evidence="1" type="ORF">DSPE1174_LOCUS29986</name>
</gene>